<organism evidence="2 3">
    <name type="scientific">Sanguibacter antarcticus</name>
    <dbReference type="NCBI Taxonomy" id="372484"/>
    <lineage>
        <taxon>Bacteria</taxon>
        <taxon>Bacillati</taxon>
        <taxon>Actinomycetota</taxon>
        <taxon>Actinomycetes</taxon>
        <taxon>Micrococcales</taxon>
        <taxon>Sanguibacteraceae</taxon>
        <taxon>Sanguibacter</taxon>
    </lineage>
</organism>
<keyword evidence="3" id="KW-1185">Reference proteome</keyword>
<dbReference type="AlphaFoldDB" id="A0A2A9E830"/>
<dbReference type="OrthoDB" id="3691767at2"/>
<sequence length="221" mass="24044">MTSSDALFDLPPGSRVPTTRVVLLTGPSGSGKSSLVRRLGLPSVALDDFYRDHDHPHMPQRFGIADWDSPQSWDADDAVRALVELCSTGHSDVPVYDIPTSRRTGTTHVDVSGATVIVAEGVFAAELVERCRAEGILADALCITRPRALTFWFRLLRDLGESRKPPHTLVRRGWGLMRDEPAAVRGWAAQGCRTVGVAQAEREITALSSRTADASDGTTRR</sequence>
<proteinExistence type="predicted"/>
<gene>
    <name evidence="2" type="ORF">ATL42_2226</name>
</gene>
<evidence type="ECO:0000313" key="3">
    <source>
        <dbReference type="Proteomes" id="UP000225548"/>
    </source>
</evidence>
<feature type="domain" description="Phosphoribulokinase/uridine kinase" evidence="1">
    <location>
        <begin position="22"/>
        <end position="125"/>
    </location>
</feature>
<keyword evidence="2" id="KW-0418">Kinase</keyword>
<evidence type="ECO:0000259" key="1">
    <source>
        <dbReference type="Pfam" id="PF00485"/>
    </source>
</evidence>
<dbReference type="InterPro" id="IPR006083">
    <property type="entry name" value="PRK/URK"/>
</dbReference>
<accession>A0A2A9E830</accession>
<evidence type="ECO:0000313" key="2">
    <source>
        <dbReference type="EMBL" id="PFG34320.1"/>
    </source>
</evidence>
<dbReference type="GO" id="GO:0005524">
    <property type="term" value="F:ATP binding"/>
    <property type="evidence" value="ECO:0007669"/>
    <property type="project" value="InterPro"/>
</dbReference>
<dbReference type="EMBL" id="PDJG01000001">
    <property type="protein sequence ID" value="PFG34320.1"/>
    <property type="molecule type" value="Genomic_DNA"/>
</dbReference>
<comment type="caution">
    <text evidence="2">The sequence shown here is derived from an EMBL/GenBank/DDBJ whole genome shotgun (WGS) entry which is preliminary data.</text>
</comment>
<dbReference type="SUPFAM" id="SSF52540">
    <property type="entry name" value="P-loop containing nucleoside triphosphate hydrolases"/>
    <property type="match status" value="1"/>
</dbReference>
<dbReference type="GO" id="GO:0016301">
    <property type="term" value="F:kinase activity"/>
    <property type="evidence" value="ECO:0007669"/>
    <property type="project" value="UniProtKB-KW"/>
</dbReference>
<dbReference type="Proteomes" id="UP000225548">
    <property type="component" value="Unassembled WGS sequence"/>
</dbReference>
<protein>
    <submittedName>
        <fullName evidence="2">Uridine kinase</fullName>
    </submittedName>
</protein>
<dbReference type="RefSeq" id="WP_098455371.1">
    <property type="nucleotide sequence ID" value="NZ_PDJG01000001.1"/>
</dbReference>
<reference evidence="2 3" key="1">
    <citation type="submission" date="2017-10" db="EMBL/GenBank/DDBJ databases">
        <title>Sequencing the genomes of 1000 actinobacteria strains.</title>
        <authorList>
            <person name="Klenk H.-P."/>
        </authorList>
    </citation>
    <scope>NUCLEOTIDE SEQUENCE [LARGE SCALE GENOMIC DNA]</scope>
    <source>
        <strain evidence="2 3">DSM 18966</strain>
    </source>
</reference>
<dbReference type="Gene3D" id="3.40.50.300">
    <property type="entry name" value="P-loop containing nucleotide triphosphate hydrolases"/>
    <property type="match status" value="1"/>
</dbReference>
<keyword evidence="2" id="KW-0808">Transferase</keyword>
<name>A0A2A9E830_9MICO</name>
<dbReference type="Pfam" id="PF00485">
    <property type="entry name" value="PRK"/>
    <property type="match status" value="1"/>
</dbReference>
<dbReference type="InterPro" id="IPR027417">
    <property type="entry name" value="P-loop_NTPase"/>
</dbReference>